<dbReference type="CDD" id="cd01083">
    <property type="entry name" value="GAG_Lyase"/>
    <property type="match status" value="1"/>
</dbReference>
<dbReference type="Pfam" id="PF24517">
    <property type="entry name" value="CBM96"/>
    <property type="match status" value="1"/>
</dbReference>
<dbReference type="InterPro" id="IPR004103">
    <property type="entry name" value="Lyase_8_C"/>
</dbReference>
<accession>A0AB39SLL2</accession>
<evidence type="ECO:0000256" key="2">
    <source>
        <dbReference type="ARBA" id="ARBA00006699"/>
    </source>
</evidence>
<dbReference type="InterPro" id="IPR011013">
    <property type="entry name" value="Gal_mutarotase_sf_dom"/>
</dbReference>
<dbReference type="InterPro" id="IPR006311">
    <property type="entry name" value="TAT_signal"/>
</dbReference>
<feature type="chain" id="PRO_5044285355" evidence="7">
    <location>
        <begin position="32"/>
        <end position="964"/>
    </location>
</feature>
<dbReference type="GO" id="GO:0016837">
    <property type="term" value="F:carbon-oxygen lyase activity, acting on polysaccharides"/>
    <property type="evidence" value="ECO:0007669"/>
    <property type="project" value="UniProtKB-ARBA"/>
</dbReference>
<feature type="domain" description="Carbohydrate-binding module family 96" evidence="11">
    <location>
        <begin position="802"/>
        <end position="962"/>
    </location>
</feature>
<name>A0AB39SLL2_9ACTN</name>
<dbReference type="GO" id="GO:0030246">
    <property type="term" value="F:carbohydrate binding"/>
    <property type="evidence" value="ECO:0007669"/>
    <property type="project" value="InterPro"/>
</dbReference>
<keyword evidence="3" id="KW-0964">Secreted</keyword>
<dbReference type="GO" id="GO:0005975">
    <property type="term" value="P:carbohydrate metabolic process"/>
    <property type="evidence" value="ECO:0007669"/>
    <property type="project" value="InterPro"/>
</dbReference>
<protein>
    <submittedName>
        <fullName evidence="12">Polysaccharide lyase family 8 super-sandwich domain-containing protein</fullName>
    </submittedName>
</protein>
<dbReference type="InterPro" id="IPR003159">
    <property type="entry name" value="Lyase_8_central_dom"/>
</dbReference>
<evidence type="ECO:0000259" key="10">
    <source>
        <dbReference type="Pfam" id="PF08124"/>
    </source>
</evidence>
<comment type="subcellular location">
    <subcellularLocation>
        <location evidence="1">Secreted</location>
    </subcellularLocation>
</comment>
<feature type="active site" evidence="6">
    <location>
        <position position="263"/>
    </location>
</feature>
<dbReference type="SUPFAM" id="SSF48230">
    <property type="entry name" value="Chondroitin AC/alginate lyase"/>
    <property type="match status" value="1"/>
</dbReference>
<evidence type="ECO:0000256" key="4">
    <source>
        <dbReference type="ARBA" id="ARBA00022729"/>
    </source>
</evidence>
<dbReference type="SUPFAM" id="SSF74650">
    <property type="entry name" value="Galactose mutarotase-like"/>
    <property type="match status" value="1"/>
</dbReference>
<dbReference type="InterPro" id="IPR012970">
    <property type="entry name" value="Lyase_8_alpha_N"/>
</dbReference>
<evidence type="ECO:0000259" key="9">
    <source>
        <dbReference type="Pfam" id="PF02884"/>
    </source>
</evidence>
<dbReference type="InterPro" id="IPR038970">
    <property type="entry name" value="Lyase_8"/>
</dbReference>
<feature type="active site" evidence="6">
    <location>
        <position position="254"/>
    </location>
</feature>
<organism evidence="12">
    <name type="scientific">Streptomyces sp. R35</name>
    <dbReference type="NCBI Taxonomy" id="3238630"/>
    <lineage>
        <taxon>Bacteria</taxon>
        <taxon>Bacillati</taxon>
        <taxon>Actinomycetota</taxon>
        <taxon>Actinomycetes</taxon>
        <taxon>Kitasatosporales</taxon>
        <taxon>Streptomycetaceae</taxon>
        <taxon>Streptomyces</taxon>
    </lineage>
</organism>
<dbReference type="PANTHER" id="PTHR38481:SF1">
    <property type="entry name" value="HYALURONATE LYASE"/>
    <property type="match status" value="1"/>
</dbReference>
<feature type="signal peptide" evidence="7">
    <location>
        <begin position="1"/>
        <end position="31"/>
    </location>
</feature>
<feature type="domain" description="Polysaccharide lyase 8 N-terminal alpha-helical" evidence="10">
    <location>
        <begin position="45"/>
        <end position="366"/>
    </location>
</feature>
<dbReference type="InterPro" id="IPR011071">
    <property type="entry name" value="Lyase_8-like_C"/>
</dbReference>
<evidence type="ECO:0000256" key="3">
    <source>
        <dbReference type="ARBA" id="ARBA00022525"/>
    </source>
</evidence>
<evidence type="ECO:0000256" key="7">
    <source>
        <dbReference type="SAM" id="SignalP"/>
    </source>
</evidence>
<proteinExistence type="inferred from homology"/>
<dbReference type="Gene3D" id="1.50.10.100">
    <property type="entry name" value="Chondroitin AC/alginate lyase"/>
    <property type="match status" value="1"/>
</dbReference>
<dbReference type="EMBL" id="CP163440">
    <property type="protein sequence ID" value="XDQ66605.1"/>
    <property type="molecule type" value="Genomic_DNA"/>
</dbReference>
<dbReference type="AlphaFoldDB" id="A0AB39SLL2"/>
<dbReference type="Pfam" id="PF08124">
    <property type="entry name" value="Lyase_8_N"/>
    <property type="match status" value="1"/>
</dbReference>
<dbReference type="PANTHER" id="PTHR38481">
    <property type="entry name" value="HYALURONATE LYASE"/>
    <property type="match status" value="1"/>
</dbReference>
<evidence type="ECO:0000259" key="8">
    <source>
        <dbReference type="Pfam" id="PF02278"/>
    </source>
</evidence>
<dbReference type="Gene3D" id="2.70.98.10">
    <property type="match status" value="1"/>
</dbReference>
<evidence type="ECO:0000256" key="5">
    <source>
        <dbReference type="ARBA" id="ARBA00023239"/>
    </source>
</evidence>
<evidence type="ECO:0000313" key="12">
    <source>
        <dbReference type="EMBL" id="XDQ66605.1"/>
    </source>
</evidence>
<evidence type="ECO:0000256" key="6">
    <source>
        <dbReference type="PIRSR" id="PIRSR638970-1"/>
    </source>
</evidence>
<keyword evidence="4 7" id="KW-0732">Signal</keyword>
<dbReference type="NCBIfam" id="NF033679">
    <property type="entry name" value="DNRLRE_dom"/>
    <property type="match status" value="1"/>
</dbReference>
<comment type="similarity">
    <text evidence="2">Belongs to the polysaccharide lyase 8 family.</text>
</comment>
<reference evidence="12" key="1">
    <citation type="submission" date="2024-07" db="EMBL/GenBank/DDBJ databases">
        <authorList>
            <person name="Yu S.T."/>
        </authorList>
    </citation>
    <scope>NUCLEOTIDE SEQUENCE</scope>
    <source>
        <strain evidence="12">R35</strain>
    </source>
</reference>
<dbReference type="InterPro" id="IPR014718">
    <property type="entry name" value="GH-type_carb-bd"/>
</dbReference>
<dbReference type="SUPFAM" id="SSF49863">
    <property type="entry name" value="Hyaluronate lyase-like, C-terminal domain"/>
    <property type="match status" value="1"/>
</dbReference>
<evidence type="ECO:0000259" key="11">
    <source>
        <dbReference type="Pfam" id="PF24517"/>
    </source>
</evidence>
<dbReference type="PROSITE" id="PS51318">
    <property type="entry name" value="TAT"/>
    <property type="match status" value="1"/>
</dbReference>
<feature type="domain" description="Polysaccharide lyase family 8 central" evidence="8">
    <location>
        <begin position="411"/>
        <end position="668"/>
    </location>
</feature>
<dbReference type="Pfam" id="PF02278">
    <property type="entry name" value="Lyase_8"/>
    <property type="match status" value="1"/>
</dbReference>
<dbReference type="InterPro" id="IPR055372">
    <property type="entry name" value="CBM96"/>
</dbReference>
<dbReference type="Pfam" id="PF02884">
    <property type="entry name" value="Lyase_8_C"/>
    <property type="match status" value="1"/>
</dbReference>
<dbReference type="InterPro" id="IPR008929">
    <property type="entry name" value="Chondroitin_lyas"/>
</dbReference>
<dbReference type="Gene3D" id="2.60.220.10">
    <property type="entry name" value="Polysaccharide lyase family 8-like, C-terminal"/>
    <property type="match status" value="1"/>
</dbReference>
<dbReference type="GO" id="GO:0005576">
    <property type="term" value="C:extracellular region"/>
    <property type="evidence" value="ECO:0007669"/>
    <property type="project" value="UniProtKB-SubCell"/>
</dbReference>
<keyword evidence="5 12" id="KW-0456">Lyase</keyword>
<gene>
    <name evidence="12" type="ORF">AB5J50_40295</name>
</gene>
<dbReference type="RefSeq" id="WP_369263595.1">
    <property type="nucleotide sequence ID" value="NZ_CP163440.1"/>
</dbReference>
<evidence type="ECO:0000256" key="1">
    <source>
        <dbReference type="ARBA" id="ARBA00004613"/>
    </source>
</evidence>
<feature type="active site" evidence="6">
    <location>
        <position position="317"/>
    </location>
</feature>
<feature type="domain" description="Polysaccharide lyase family 8 C-terminal" evidence="9">
    <location>
        <begin position="683"/>
        <end position="747"/>
    </location>
</feature>
<sequence>MLTRRQLLRLATTTAGATLGVAVIGSRPAFAADAYDTLRLRWIDKTLLGTGYDATQEPFATLLALTGSTASGFLSDMNPSTASLWDDLPIGAVSANVTSSYVRLKWMAQAWAFDGTGLTGDADLLAAVLTGLDWMYATAYTPTTTTYDNWWDWQIGASRLSLDISCLVHDELSSTQLAHYLAAIDAFVPDSAVASYSGVSTGANRVDLCRVLILRGILAKSSAKIATGVAGLSAVFPLVRSGDGLYADGSFIQHTNVPYTGSYGSVLISGLAGLLSLLAGSTWEVTDDNRQLVLDAVTDAFAPFLFNGLMMDGVSGRAISRGVKTVDNALGIQQDDHVRGHLIVGSILMLADAASADEAATWKAMAKGWLERDYWAPFLEDFYQTLPVLALGKSVLDDTSITATAEPVASRVFGSMDRATHRRAAWALAVSMCSARTAFYECINGENLRGWHTGSGMTYWWGGTYGNGQYSDAYWPTVDPYRLPGTTVSRIPLTDGQGGPRPTPPTGAVWAGGATDGTYSALGQDTRGLGSTLAAKKSWFCLDDQVVCLGAGITATDGYTVETTVDNRNLGSTASNALTVDGTAQSATLGWSGSFTNASWASITGVGGYVFPGGATVKALREARTGAWSDINTGSSTTSLTRRYLTLWVDHGTDPTGASYSYVLLPGATPGVTAARAAAPTVTVVANTSSAQAVTDTATGVTAANFFAAGSAGPITVSAPCSVLVRESGGTLSVSVADPTRAAATVTVTIDRSGYTTATADDGVSVIGLDPLTLVVEVGGAQGASRTITFGSGTTVTAGTCTELAPTADAYVRDGSYADTNYGSTTDLVVKNVNTGYNRRSFLKFDVSALAGTPTRAVLWVRGATSDSTGTQATLTGYAVSSDSWTETGLTWNNQPALGDALSSGAIGSAKDWIPIEVTSHVRTQYAGDGTATVALAESAAGVAVLLASRSSSANQPFLQVMTG</sequence>